<dbReference type="PANTHER" id="PTHR40633">
    <property type="entry name" value="MATRIX PROTEIN, PUTATIVE (AFU_ORTHOLOGUE AFUA_8G05410)-RELATED"/>
    <property type="match status" value="1"/>
</dbReference>
<dbReference type="Pfam" id="PF10342">
    <property type="entry name" value="Kre9_KNH"/>
    <property type="match status" value="1"/>
</dbReference>
<sequence length="258" mass="25577">MRHSFISAAFVALISSVSAQTAGFDAISAPTQDQNIPAGSSFDIIWEPNGVTGTITIKLLQGATPSTLQVGPVVAASIDNTAGKYTYAVPSVSSFATYGFEIVLDSTASEASPTFQYSNPFHIVGGSSSASSSASASSSVTSSGMTTTVHLSTGPSYTSTVTPTTTSVSSSSIIVSTTALNTTSSVASTTTTLLLPSSVSNSTTLSTAAASFTSSPTPSSNISTSSPPAITIAANAAMSNIASGGMAMVVGILLALAL</sequence>
<dbReference type="OrthoDB" id="2260257at2759"/>
<evidence type="ECO:0000313" key="5">
    <source>
        <dbReference type="Proteomes" id="UP000785200"/>
    </source>
</evidence>
<feature type="signal peptide" evidence="2">
    <location>
        <begin position="1"/>
        <end position="19"/>
    </location>
</feature>
<dbReference type="InterPro" id="IPR018466">
    <property type="entry name" value="Kre9/Knh1-like_N"/>
</dbReference>
<dbReference type="PANTHER" id="PTHR40633:SF1">
    <property type="entry name" value="GPI ANCHORED SERINE-THREONINE RICH PROTEIN (AFU_ORTHOLOGUE AFUA_1G03630)"/>
    <property type="match status" value="1"/>
</dbReference>
<dbReference type="Proteomes" id="UP000785200">
    <property type="component" value="Unassembled WGS sequence"/>
</dbReference>
<gene>
    <name evidence="4" type="ORF">D0Z07_2535</name>
</gene>
<keyword evidence="1 2" id="KW-0732">Signal</keyword>
<dbReference type="EMBL" id="VNKQ01000005">
    <property type="protein sequence ID" value="KAG0650663.1"/>
    <property type="molecule type" value="Genomic_DNA"/>
</dbReference>
<protein>
    <recommendedName>
        <fullName evidence="3">Yeast cell wall synthesis Kre9/Knh1-like N-terminal domain-containing protein</fullName>
    </recommendedName>
</protein>
<evidence type="ECO:0000313" key="4">
    <source>
        <dbReference type="EMBL" id="KAG0650663.1"/>
    </source>
</evidence>
<dbReference type="AlphaFoldDB" id="A0A9P6VMC2"/>
<evidence type="ECO:0000259" key="3">
    <source>
        <dbReference type="Pfam" id="PF10342"/>
    </source>
</evidence>
<keyword evidence="5" id="KW-1185">Reference proteome</keyword>
<evidence type="ECO:0000256" key="2">
    <source>
        <dbReference type="SAM" id="SignalP"/>
    </source>
</evidence>
<feature type="chain" id="PRO_5040408251" description="Yeast cell wall synthesis Kre9/Knh1-like N-terminal domain-containing protein" evidence="2">
    <location>
        <begin position="20"/>
        <end position="258"/>
    </location>
</feature>
<comment type="caution">
    <text evidence="4">The sequence shown here is derived from an EMBL/GenBank/DDBJ whole genome shotgun (WGS) entry which is preliminary data.</text>
</comment>
<feature type="domain" description="Yeast cell wall synthesis Kre9/Knh1-like N-terminal" evidence="3">
    <location>
        <begin position="30"/>
        <end position="123"/>
    </location>
</feature>
<name>A0A9P6VMC2_9HELO</name>
<organism evidence="4 5">
    <name type="scientific">Hyphodiscus hymeniophilus</name>
    <dbReference type="NCBI Taxonomy" id="353542"/>
    <lineage>
        <taxon>Eukaryota</taxon>
        <taxon>Fungi</taxon>
        <taxon>Dikarya</taxon>
        <taxon>Ascomycota</taxon>
        <taxon>Pezizomycotina</taxon>
        <taxon>Leotiomycetes</taxon>
        <taxon>Helotiales</taxon>
        <taxon>Hyphodiscaceae</taxon>
        <taxon>Hyphodiscus</taxon>
    </lineage>
</organism>
<accession>A0A9P6VMC2</accession>
<evidence type="ECO:0000256" key="1">
    <source>
        <dbReference type="ARBA" id="ARBA00022729"/>
    </source>
</evidence>
<reference evidence="4" key="1">
    <citation type="submission" date="2019-07" db="EMBL/GenBank/DDBJ databases">
        <title>Hyphodiscus hymeniophilus genome sequencing and assembly.</title>
        <authorList>
            <person name="Kramer G."/>
            <person name="Nodwell J."/>
        </authorList>
    </citation>
    <scope>NUCLEOTIDE SEQUENCE</scope>
    <source>
        <strain evidence="4">ATCC 34498</strain>
    </source>
</reference>
<proteinExistence type="predicted"/>
<dbReference type="InterPro" id="IPR052982">
    <property type="entry name" value="SRP1/TIP1-like"/>
</dbReference>